<comment type="similarity">
    <text evidence="7">Belongs to the ADAT1 family.</text>
</comment>
<evidence type="ECO:0000256" key="3">
    <source>
        <dbReference type="ARBA" id="ARBA00022801"/>
    </source>
</evidence>
<dbReference type="PANTHER" id="PTHR46516">
    <property type="entry name" value="TRNA-SPECIFIC ADENOSINE DEAMINASE 1"/>
    <property type="match status" value="1"/>
</dbReference>
<keyword evidence="2" id="KW-0479">Metal-binding</keyword>
<dbReference type="GO" id="GO:0046872">
    <property type="term" value="F:metal ion binding"/>
    <property type="evidence" value="ECO:0007669"/>
    <property type="project" value="UniProtKB-KW"/>
</dbReference>
<evidence type="ECO:0000256" key="6">
    <source>
        <dbReference type="ARBA" id="ARBA00037784"/>
    </source>
</evidence>
<dbReference type="OrthoDB" id="416253at2759"/>
<dbReference type="GO" id="GO:0008033">
    <property type="term" value="P:tRNA processing"/>
    <property type="evidence" value="ECO:0007669"/>
    <property type="project" value="UniProtKB-KW"/>
</dbReference>
<evidence type="ECO:0000256" key="2">
    <source>
        <dbReference type="ARBA" id="ARBA00022723"/>
    </source>
</evidence>
<dbReference type="PROSITE" id="PS50141">
    <property type="entry name" value="A_DEAMIN_EDITASE"/>
    <property type="match status" value="1"/>
</dbReference>
<gene>
    <name evidence="13" type="ORF">HCN44_000184</name>
</gene>
<evidence type="ECO:0000313" key="14">
    <source>
        <dbReference type="Proteomes" id="UP000639338"/>
    </source>
</evidence>
<comment type="catalytic activity">
    <reaction evidence="11">
        <text>adenosine(37) in tRNA(Ala) + H2O + H(+) = inosine(37) in tRNA(Ala) + NH4(+)</text>
        <dbReference type="Rhea" id="RHEA:50968"/>
        <dbReference type="Rhea" id="RHEA-COMP:12855"/>
        <dbReference type="Rhea" id="RHEA-COMP:12856"/>
        <dbReference type="ChEBI" id="CHEBI:15377"/>
        <dbReference type="ChEBI" id="CHEBI:15378"/>
        <dbReference type="ChEBI" id="CHEBI:28938"/>
        <dbReference type="ChEBI" id="CHEBI:74411"/>
        <dbReference type="ChEBI" id="CHEBI:82852"/>
        <dbReference type="EC" id="3.5.4.34"/>
    </reaction>
</comment>
<dbReference type="AlphaFoldDB" id="A0A835CP98"/>
<keyword evidence="3" id="KW-0378">Hydrolase</keyword>
<dbReference type="PANTHER" id="PTHR46516:SF1">
    <property type="entry name" value="TRNA-SPECIFIC ADENOSINE DEAMINASE 1"/>
    <property type="match status" value="1"/>
</dbReference>
<sequence length="398" mass="45511">MNNFEDTIAQLCLNKYHSLKKTGKPIATEWTVLSGIVMKNNDNNLKVIALATGTKCLGINELIDNKINIGNRLHDSHAEVLTRRAFLRYLYIEIEKLLNNENNLSDIFILNTYKNIIELKNGVSFHFYCSQTPCGDCSIIPINYTNLLNDEVDIDVNGREIGYQETEIIQDLHRTGAKCIVDDKIQDPKLPGVNYHAIGPLRTKPGRGDPTLSLSCSDKLAKWNIVGIQGALLSILIPKIKLETIVIGGNCPFSIESMNRGIFKRFSTEISAPIILQSTLEFEHIKSDERHHPCPSSVIWCHVKNRHTEVAVEGRKQGATKKNKCNLLITRKELLHQFLKIIDNSNLKIIDIPKHPKILTYYDYKQLSIDYQKTWKECKQRYFENWPSKPIDLQQFLL</sequence>
<proteinExistence type="inferred from homology"/>
<organism evidence="13 14">
    <name type="scientific">Aphidius gifuensis</name>
    <name type="common">Parasitoid wasp</name>
    <dbReference type="NCBI Taxonomy" id="684658"/>
    <lineage>
        <taxon>Eukaryota</taxon>
        <taxon>Metazoa</taxon>
        <taxon>Ecdysozoa</taxon>
        <taxon>Arthropoda</taxon>
        <taxon>Hexapoda</taxon>
        <taxon>Insecta</taxon>
        <taxon>Pterygota</taxon>
        <taxon>Neoptera</taxon>
        <taxon>Endopterygota</taxon>
        <taxon>Hymenoptera</taxon>
        <taxon>Apocrita</taxon>
        <taxon>Ichneumonoidea</taxon>
        <taxon>Braconidae</taxon>
        <taxon>Aphidiinae</taxon>
        <taxon>Aphidius</taxon>
    </lineage>
</organism>
<evidence type="ECO:0000256" key="5">
    <source>
        <dbReference type="ARBA" id="ARBA00037026"/>
    </source>
</evidence>
<dbReference type="EC" id="3.5.4.34" evidence="8"/>
<accession>A0A835CP98</accession>
<feature type="domain" description="A to I editase" evidence="12">
    <location>
        <begin position="49"/>
        <end position="396"/>
    </location>
</feature>
<keyword evidence="14" id="KW-1185">Reference proteome</keyword>
<evidence type="ECO:0000256" key="8">
    <source>
        <dbReference type="ARBA" id="ARBA00038940"/>
    </source>
</evidence>
<evidence type="ECO:0000256" key="4">
    <source>
        <dbReference type="ARBA" id="ARBA00022833"/>
    </source>
</evidence>
<dbReference type="GO" id="GO:0003723">
    <property type="term" value="F:RNA binding"/>
    <property type="evidence" value="ECO:0007669"/>
    <property type="project" value="InterPro"/>
</dbReference>
<evidence type="ECO:0000256" key="1">
    <source>
        <dbReference type="ARBA" id="ARBA00022694"/>
    </source>
</evidence>
<evidence type="ECO:0000259" key="12">
    <source>
        <dbReference type="PROSITE" id="PS50141"/>
    </source>
</evidence>
<dbReference type="Pfam" id="PF02137">
    <property type="entry name" value="A_deamin"/>
    <property type="match status" value="1"/>
</dbReference>
<dbReference type="EMBL" id="JACMRX010000004">
    <property type="protein sequence ID" value="KAF7990379.1"/>
    <property type="molecule type" value="Genomic_DNA"/>
</dbReference>
<protein>
    <recommendedName>
        <fullName evidence="9">tRNA-specific adenosine deaminase 1</fullName>
        <ecNumber evidence="8">3.5.4.34</ecNumber>
    </recommendedName>
    <alternativeName>
        <fullName evidence="10">tRNA-specific adenosine-37 deaminase</fullName>
    </alternativeName>
</protein>
<evidence type="ECO:0000256" key="9">
    <source>
        <dbReference type="ARBA" id="ARBA00040502"/>
    </source>
</evidence>
<evidence type="ECO:0000256" key="10">
    <source>
        <dbReference type="ARBA" id="ARBA00041760"/>
    </source>
</evidence>
<keyword evidence="4" id="KW-0862">Zinc</keyword>
<comment type="function">
    <text evidence="6">Specifically deaminates adenosine-37 to inosine in tRNA-Ala.</text>
</comment>
<evidence type="ECO:0000256" key="7">
    <source>
        <dbReference type="ARBA" id="ARBA00038326"/>
    </source>
</evidence>
<dbReference type="GO" id="GO:0043829">
    <property type="term" value="F:tRNA-specific adenosine-37 deaminase activity"/>
    <property type="evidence" value="ECO:0007669"/>
    <property type="project" value="UniProtKB-EC"/>
</dbReference>
<comment type="caution">
    <text evidence="13">The sequence shown here is derived from an EMBL/GenBank/DDBJ whole genome shotgun (WGS) entry which is preliminary data.</text>
</comment>
<reference evidence="13 14" key="1">
    <citation type="submission" date="2020-08" db="EMBL/GenBank/DDBJ databases">
        <title>Aphidius gifuensis genome sequencing and assembly.</title>
        <authorList>
            <person name="Du Z."/>
        </authorList>
    </citation>
    <scope>NUCLEOTIDE SEQUENCE [LARGE SCALE GENOMIC DNA]</scope>
    <source>
        <strain evidence="13">YNYX2018</strain>
        <tissue evidence="13">Adults</tissue>
    </source>
</reference>
<name>A0A835CP98_APHGI</name>
<comment type="cofactor">
    <cofactor evidence="5">
        <name>1D-myo-inositol hexakisphosphate</name>
        <dbReference type="ChEBI" id="CHEBI:58130"/>
    </cofactor>
</comment>
<evidence type="ECO:0000256" key="11">
    <source>
        <dbReference type="ARBA" id="ARBA00047635"/>
    </source>
</evidence>
<dbReference type="Proteomes" id="UP000639338">
    <property type="component" value="Unassembled WGS sequence"/>
</dbReference>
<keyword evidence="1" id="KW-0819">tRNA processing</keyword>
<dbReference type="InterPro" id="IPR002466">
    <property type="entry name" value="A_deamin"/>
</dbReference>
<evidence type="ECO:0000313" key="13">
    <source>
        <dbReference type="EMBL" id="KAF7990379.1"/>
    </source>
</evidence>
<dbReference type="SMART" id="SM00552">
    <property type="entry name" value="ADEAMc"/>
    <property type="match status" value="1"/>
</dbReference>